<sequence>MIFVKLFNTVIVSAENVLYKRAENPTVGPGFSVSANNKDKIKITRHVSTKLIKI</sequence>
<accession>A0A0B7BC76</accession>
<protein>
    <submittedName>
        <fullName evidence="1">Uncharacterized protein</fullName>
    </submittedName>
</protein>
<dbReference type="AlphaFoldDB" id="A0A0B7BC76"/>
<dbReference type="EMBL" id="HACG01043592">
    <property type="protein sequence ID" value="CEK90457.1"/>
    <property type="molecule type" value="Transcribed_RNA"/>
</dbReference>
<dbReference type="EMBL" id="HACG01043596">
    <property type="protein sequence ID" value="CEK90461.1"/>
    <property type="molecule type" value="Transcribed_RNA"/>
</dbReference>
<evidence type="ECO:0000313" key="2">
    <source>
        <dbReference type="EMBL" id="CEK90461.1"/>
    </source>
</evidence>
<reference evidence="1" key="1">
    <citation type="submission" date="2014-12" db="EMBL/GenBank/DDBJ databases">
        <title>Insight into the proteome of Arion vulgaris.</title>
        <authorList>
            <person name="Aradska J."/>
            <person name="Bulat T."/>
            <person name="Smidak R."/>
            <person name="Sarate P."/>
            <person name="Gangsoo J."/>
            <person name="Sialana F."/>
            <person name="Bilban M."/>
            <person name="Lubec G."/>
        </authorList>
    </citation>
    <scope>NUCLEOTIDE SEQUENCE</scope>
    <source>
        <tissue evidence="1">Skin</tissue>
    </source>
</reference>
<name>A0A0B7BC76_9EUPU</name>
<evidence type="ECO:0000313" key="1">
    <source>
        <dbReference type="EMBL" id="CEK90457.1"/>
    </source>
</evidence>
<proteinExistence type="predicted"/>
<organism evidence="1">
    <name type="scientific">Arion vulgaris</name>
    <dbReference type="NCBI Taxonomy" id="1028688"/>
    <lineage>
        <taxon>Eukaryota</taxon>
        <taxon>Metazoa</taxon>
        <taxon>Spiralia</taxon>
        <taxon>Lophotrochozoa</taxon>
        <taxon>Mollusca</taxon>
        <taxon>Gastropoda</taxon>
        <taxon>Heterobranchia</taxon>
        <taxon>Euthyneura</taxon>
        <taxon>Panpulmonata</taxon>
        <taxon>Eupulmonata</taxon>
        <taxon>Stylommatophora</taxon>
        <taxon>Helicina</taxon>
        <taxon>Arionoidea</taxon>
        <taxon>Arionidae</taxon>
        <taxon>Arion</taxon>
    </lineage>
</organism>
<gene>
    <name evidence="1" type="primary">ORF176997</name>
    <name evidence="2" type="synonym">ORF177015</name>
</gene>